<dbReference type="EMBL" id="CCYD01002939">
    <property type="protein sequence ID" value="CEG48308.1"/>
    <property type="molecule type" value="Genomic_DNA"/>
</dbReference>
<sequence length="78" mass="8949">MLVIYFVEIDWPSTGNGDVDSRNVRFVDQDYYLSITQITPIKPVNKFLLTGCQHLSKAHNLAKAFPRERSITNLILIL</sequence>
<dbReference type="RefSeq" id="XP_024584677.1">
    <property type="nucleotide sequence ID" value="XM_024719372.1"/>
</dbReference>
<accession>A0A0P1B427</accession>
<dbReference type="AlphaFoldDB" id="A0A0P1B427"/>
<organism evidence="1 2">
    <name type="scientific">Plasmopara halstedii</name>
    <name type="common">Downy mildew of sunflower</name>
    <dbReference type="NCBI Taxonomy" id="4781"/>
    <lineage>
        <taxon>Eukaryota</taxon>
        <taxon>Sar</taxon>
        <taxon>Stramenopiles</taxon>
        <taxon>Oomycota</taxon>
        <taxon>Peronosporomycetes</taxon>
        <taxon>Peronosporales</taxon>
        <taxon>Peronosporaceae</taxon>
        <taxon>Plasmopara</taxon>
    </lineage>
</organism>
<dbReference type="GeneID" id="36401192"/>
<evidence type="ECO:0000313" key="1">
    <source>
        <dbReference type="EMBL" id="CEG48308.1"/>
    </source>
</evidence>
<proteinExistence type="predicted"/>
<keyword evidence="2" id="KW-1185">Reference proteome</keyword>
<dbReference type="Proteomes" id="UP000054928">
    <property type="component" value="Unassembled WGS sequence"/>
</dbReference>
<name>A0A0P1B427_PLAHL</name>
<protein>
    <submittedName>
        <fullName evidence="1">Uncharacterized protein</fullName>
    </submittedName>
</protein>
<reference evidence="2" key="1">
    <citation type="submission" date="2014-09" db="EMBL/GenBank/DDBJ databases">
        <authorList>
            <person name="Sharma Rahul"/>
            <person name="Thines Marco"/>
        </authorList>
    </citation>
    <scope>NUCLEOTIDE SEQUENCE [LARGE SCALE GENOMIC DNA]</scope>
</reference>
<evidence type="ECO:0000313" key="2">
    <source>
        <dbReference type="Proteomes" id="UP000054928"/>
    </source>
</evidence>